<keyword evidence="6 12" id="KW-0812">Transmembrane</keyword>
<evidence type="ECO:0000313" key="13">
    <source>
        <dbReference type="EMBL" id="EHP69782.1"/>
    </source>
</evidence>
<evidence type="ECO:0000256" key="7">
    <source>
        <dbReference type="ARBA" id="ARBA00022801"/>
    </source>
</evidence>
<keyword evidence="14" id="KW-1185">Reference proteome</keyword>
<sequence>MNFVPLILGIVQGVSEWLPISSKTQEILVSHYLLGISLSVAYSFGLFMEMGSVGSALVYFRTDVVKALRDRFTLTFLLVVTVVTGLVGVPLYVLSDRLLEGAYNPGIPMIVLGVVLIGNGFYIRYSRKSLRGFREMRLREAVLVGLAQGLAALPGVSRSGMTVSTMLLLGIKPEDAFRYSYLAYIPAALGAVATTLLFSDYSLSRVANQIGQEGILLALMSSMMTGLLVIGLLLRIAKTKRVYLLDFSLGTLALVVSLLTTLV</sequence>
<evidence type="ECO:0000256" key="1">
    <source>
        <dbReference type="ARBA" id="ARBA00004651"/>
    </source>
</evidence>
<evidence type="ECO:0000256" key="8">
    <source>
        <dbReference type="ARBA" id="ARBA00022989"/>
    </source>
</evidence>
<feature type="transmembrane region" description="Helical" evidence="12">
    <location>
        <begin position="181"/>
        <end position="203"/>
    </location>
</feature>
<proteinExistence type="inferred from homology"/>
<organism evidence="13 14">
    <name type="scientific">Metallosphaera yellowstonensis MK1</name>
    <dbReference type="NCBI Taxonomy" id="671065"/>
    <lineage>
        <taxon>Archaea</taxon>
        <taxon>Thermoproteota</taxon>
        <taxon>Thermoprotei</taxon>
        <taxon>Sulfolobales</taxon>
        <taxon>Sulfolobaceae</taxon>
        <taxon>Metallosphaera</taxon>
    </lineage>
</organism>
<evidence type="ECO:0000313" key="14">
    <source>
        <dbReference type="Proteomes" id="UP000003980"/>
    </source>
</evidence>
<dbReference type="NCBIfam" id="NF001398">
    <property type="entry name" value="PRK00281.3-5"/>
    <property type="match status" value="1"/>
</dbReference>
<evidence type="ECO:0000256" key="3">
    <source>
        <dbReference type="ARBA" id="ARBA00012374"/>
    </source>
</evidence>
<evidence type="ECO:0000256" key="2">
    <source>
        <dbReference type="ARBA" id="ARBA00010621"/>
    </source>
</evidence>
<dbReference type="STRING" id="671065.MetMK1DRAFT_00002840"/>
<comment type="catalytic activity">
    <reaction evidence="11 12">
        <text>di-trans,octa-cis-undecaprenyl diphosphate + H2O = di-trans,octa-cis-undecaprenyl phosphate + phosphate + H(+)</text>
        <dbReference type="Rhea" id="RHEA:28094"/>
        <dbReference type="ChEBI" id="CHEBI:15377"/>
        <dbReference type="ChEBI" id="CHEBI:15378"/>
        <dbReference type="ChEBI" id="CHEBI:43474"/>
        <dbReference type="ChEBI" id="CHEBI:58405"/>
        <dbReference type="ChEBI" id="CHEBI:60392"/>
        <dbReference type="EC" id="3.6.1.27"/>
    </reaction>
</comment>
<dbReference type="EMBL" id="JH597761">
    <property type="protein sequence ID" value="EHP69782.1"/>
    <property type="molecule type" value="Genomic_DNA"/>
</dbReference>
<dbReference type="HAMAP" id="MF_01006">
    <property type="entry name" value="Undec_diphosphatase"/>
    <property type="match status" value="1"/>
</dbReference>
<dbReference type="InterPro" id="IPR003824">
    <property type="entry name" value="UppP"/>
</dbReference>
<feature type="transmembrane region" description="Helical" evidence="12">
    <location>
        <begin position="242"/>
        <end position="262"/>
    </location>
</feature>
<keyword evidence="5 12" id="KW-1003">Cell membrane</keyword>
<evidence type="ECO:0000256" key="6">
    <source>
        <dbReference type="ARBA" id="ARBA00022692"/>
    </source>
</evidence>
<dbReference type="Pfam" id="PF02673">
    <property type="entry name" value="BacA"/>
    <property type="match status" value="1"/>
</dbReference>
<keyword evidence="8 12" id="KW-1133">Transmembrane helix</keyword>
<name>H2C4B7_9CREN</name>
<comment type="similarity">
    <text evidence="2 12">Belongs to the UppP family.</text>
</comment>
<feature type="transmembrane region" description="Helical" evidence="12">
    <location>
        <begin position="215"/>
        <end position="236"/>
    </location>
</feature>
<feature type="transmembrane region" description="Helical" evidence="12">
    <location>
        <begin position="39"/>
        <end position="60"/>
    </location>
</feature>
<comment type="subcellular location">
    <subcellularLocation>
        <location evidence="1 12">Cell membrane</location>
        <topology evidence="1 12">Multi-pass membrane protein</topology>
    </subcellularLocation>
</comment>
<protein>
    <recommendedName>
        <fullName evidence="4 12">Undecaprenyl-diphosphatase</fullName>
        <ecNumber evidence="3 12">3.6.1.27</ecNumber>
    </recommendedName>
    <alternativeName>
        <fullName evidence="10 12">Undecaprenyl pyrophosphate phosphatase</fullName>
    </alternativeName>
</protein>
<evidence type="ECO:0000256" key="5">
    <source>
        <dbReference type="ARBA" id="ARBA00022475"/>
    </source>
</evidence>
<feature type="transmembrane region" description="Helical" evidence="12">
    <location>
        <begin position="72"/>
        <end position="94"/>
    </location>
</feature>
<feature type="transmembrane region" description="Helical" evidence="12">
    <location>
        <begin position="106"/>
        <end position="125"/>
    </location>
</feature>
<dbReference type="HOGENOM" id="CLU_060296_1_2_2"/>
<accession>H2C4B7</accession>
<dbReference type="GO" id="GO:0050380">
    <property type="term" value="F:undecaprenyl-diphosphatase activity"/>
    <property type="evidence" value="ECO:0007669"/>
    <property type="project" value="UniProtKB-UniRule"/>
</dbReference>
<evidence type="ECO:0000256" key="9">
    <source>
        <dbReference type="ARBA" id="ARBA00023136"/>
    </source>
</evidence>
<reference evidence="13 14" key="1">
    <citation type="submission" date="2012-01" db="EMBL/GenBank/DDBJ databases">
        <title>Improved High-Quality Draft sequence of Metallosphaera yellowstonensis MK1.</title>
        <authorList>
            <consortium name="US DOE Joint Genome Institute"/>
            <person name="Lucas S."/>
            <person name="Han J."/>
            <person name="Cheng J.-F."/>
            <person name="Goodwin L."/>
            <person name="Pitluck S."/>
            <person name="Peters L."/>
            <person name="Teshima H."/>
            <person name="Detter J.C."/>
            <person name="Han C."/>
            <person name="Tapia R."/>
            <person name="Land M."/>
            <person name="Hauser L."/>
            <person name="Kyrpides N."/>
            <person name="Kozubal M."/>
            <person name="Macur R.E."/>
            <person name="Jay Z."/>
            <person name="Inskeep W."/>
            <person name="Woyke T."/>
        </authorList>
    </citation>
    <scope>NUCLEOTIDE SEQUENCE [LARGE SCALE GENOMIC DNA]</scope>
    <source>
        <strain evidence="13 14">MK1</strain>
    </source>
</reference>
<dbReference type="PANTHER" id="PTHR30622:SF2">
    <property type="entry name" value="UNDECAPRENYL-DIPHOSPHATASE"/>
    <property type="match status" value="1"/>
</dbReference>
<comment type="function">
    <text evidence="12">Catalyzes the dephosphorylation of undecaprenyl diphosphate (UPP).</text>
</comment>
<dbReference type="PANTHER" id="PTHR30622">
    <property type="entry name" value="UNDECAPRENYL-DIPHOSPHATASE"/>
    <property type="match status" value="1"/>
</dbReference>
<evidence type="ECO:0000256" key="4">
    <source>
        <dbReference type="ARBA" id="ARBA00021581"/>
    </source>
</evidence>
<dbReference type="EC" id="3.6.1.27" evidence="3 12"/>
<dbReference type="AlphaFoldDB" id="H2C4B7"/>
<gene>
    <name evidence="12" type="primary">uppP</name>
    <name evidence="13" type="ORF">MetMK1DRAFT_00002840</name>
</gene>
<dbReference type="GO" id="GO:0005886">
    <property type="term" value="C:plasma membrane"/>
    <property type="evidence" value="ECO:0007669"/>
    <property type="project" value="UniProtKB-SubCell"/>
</dbReference>
<dbReference type="eggNOG" id="arCOG04761">
    <property type="taxonomic scope" value="Archaea"/>
</dbReference>
<dbReference type="OrthoDB" id="65864at2157"/>
<dbReference type="Proteomes" id="UP000003980">
    <property type="component" value="Unassembled WGS sequence"/>
</dbReference>
<keyword evidence="7 12" id="KW-0378">Hydrolase</keyword>
<evidence type="ECO:0000256" key="12">
    <source>
        <dbReference type="HAMAP-Rule" id="MF_01006"/>
    </source>
</evidence>
<evidence type="ECO:0000256" key="10">
    <source>
        <dbReference type="ARBA" id="ARBA00032707"/>
    </source>
</evidence>
<evidence type="ECO:0000256" key="11">
    <source>
        <dbReference type="ARBA" id="ARBA00047594"/>
    </source>
</evidence>
<keyword evidence="9 12" id="KW-0472">Membrane</keyword>
<dbReference type="RefSeq" id="WP_009069896.1">
    <property type="nucleotide sequence ID" value="NZ_JH597761.1"/>
</dbReference>